<accession>A0ACC2LWQ7</accession>
<sequence length="547" mass="60857">MSSNRQGPPKHQNRYAWNPNANHKKNETELGGKLRPYSDITGVCPRCKDQIEWKRRYGKYKPLVEPGKCQKCGKRAVRQAYHRCAKDSGVCAKCSCRVDRIVGRDTVEVEAERKTLEEAIKNARERDRRTLLRAMNKQKAGSAVGTPKGGNSKVGELFPAASIDDKFVETLLGASLGLCKLSVIIGFMHKSSYTNTWGSNTVSEYRRTLWVIRFTGIQFGRLDAFMRALAILAVKRSQKTKETIHKGSSKHRQRAVYSKHPEVERDSFGVIEMSTVWLIPLMDMDNHGDSKNNREVRIHDSLDELSTDLADYIAELSEKSVKERGFFAIALSGGSLIGLIGKLCEVPYNKTVDWARWHILWADERVVAKNHSDSNYKLAKDGFLSKVPVAPSHVYSINDNVSAEEAATEYEFVLRQLVKSRTVDVSECSDCPKFDLILLGMGPDGHVASLFPLHTALNAKSDWVTFIIDSPKPPPERITFTLPVINSASNVAMVVTGSGKAEAVRLAVDEASSNCTLPAQMVQPTNGKLVWFLDRAAASKLDDSQTA</sequence>
<proteinExistence type="predicted"/>
<comment type="caution">
    <text evidence="1">The sequence shown here is derived from an EMBL/GenBank/DDBJ whole genome shotgun (WGS) entry which is preliminary data.</text>
</comment>
<protein>
    <submittedName>
        <fullName evidence="1">Uncharacterized protein</fullName>
    </submittedName>
</protein>
<evidence type="ECO:0000313" key="2">
    <source>
        <dbReference type="Proteomes" id="UP001234297"/>
    </source>
</evidence>
<evidence type="ECO:0000313" key="1">
    <source>
        <dbReference type="EMBL" id="KAJ8637367.1"/>
    </source>
</evidence>
<dbReference type="EMBL" id="CM056811">
    <property type="protein sequence ID" value="KAJ8637367.1"/>
    <property type="molecule type" value="Genomic_DNA"/>
</dbReference>
<keyword evidence="2" id="KW-1185">Reference proteome</keyword>
<reference evidence="1 2" key="1">
    <citation type="journal article" date="2022" name="Hortic Res">
        <title>A haplotype resolved chromosomal level avocado genome allows analysis of novel avocado genes.</title>
        <authorList>
            <person name="Nath O."/>
            <person name="Fletcher S.J."/>
            <person name="Hayward A."/>
            <person name="Shaw L.M."/>
            <person name="Masouleh A.K."/>
            <person name="Furtado A."/>
            <person name="Henry R.J."/>
            <person name="Mitter N."/>
        </authorList>
    </citation>
    <scope>NUCLEOTIDE SEQUENCE [LARGE SCALE GENOMIC DNA]</scope>
    <source>
        <strain evidence="2">cv. Hass</strain>
    </source>
</reference>
<gene>
    <name evidence="1" type="ORF">MRB53_011634</name>
</gene>
<organism evidence="1 2">
    <name type="scientific">Persea americana</name>
    <name type="common">Avocado</name>
    <dbReference type="NCBI Taxonomy" id="3435"/>
    <lineage>
        <taxon>Eukaryota</taxon>
        <taxon>Viridiplantae</taxon>
        <taxon>Streptophyta</taxon>
        <taxon>Embryophyta</taxon>
        <taxon>Tracheophyta</taxon>
        <taxon>Spermatophyta</taxon>
        <taxon>Magnoliopsida</taxon>
        <taxon>Magnoliidae</taxon>
        <taxon>Laurales</taxon>
        <taxon>Lauraceae</taxon>
        <taxon>Persea</taxon>
    </lineage>
</organism>
<name>A0ACC2LWQ7_PERAE</name>
<dbReference type="Proteomes" id="UP001234297">
    <property type="component" value="Chromosome 3"/>
</dbReference>